<dbReference type="PROSITE" id="PS01296">
    <property type="entry name" value="RSMI"/>
    <property type="match status" value="1"/>
</dbReference>
<dbReference type="Pfam" id="PF00590">
    <property type="entry name" value="TP_methylase"/>
    <property type="match status" value="1"/>
</dbReference>
<dbReference type="NCBIfam" id="TIGR00096">
    <property type="entry name" value="16S rRNA (cytidine(1402)-2'-O)-methyltransferase"/>
    <property type="match status" value="1"/>
</dbReference>
<dbReference type="GO" id="GO:0006364">
    <property type="term" value="P:rRNA processing"/>
    <property type="evidence" value="ECO:0007669"/>
    <property type="project" value="UniProtKB-KW"/>
</dbReference>
<keyword evidence="3" id="KW-0489">Methyltransferase</keyword>
<dbReference type="PANTHER" id="PTHR46111">
    <property type="entry name" value="RIBOSOMAL RNA SMALL SUBUNIT METHYLTRANSFERASE I"/>
    <property type="match status" value="1"/>
</dbReference>
<gene>
    <name evidence="7" type="ORF">CEPIT_LOCUS23142</name>
</gene>
<evidence type="ECO:0000259" key="6">
    <source>
        <dbReference type="Pfam" id="PF00590"/>
    </source>
</evidence>
<dbReference type="FunFam" id="3.30.950.10:FF:000002">
    <property type="entry name" value="Ribosomal RNA small subunit methyltransferase I"/>
    <property type="match status" value="1"/>
</dbReference>
<evidence type="ECO:0000313" key="8">
    <source>
        <dbReference type="Proteomes" id="UP001152523"/>
    </source>
</evidence>
<feature type="domain" description="Tetrapyrrole methylase" evidence="6">
    <location>
        <begin position="113"/>
        <end position="312"/>
    </location>
</feature>
<keyword evidence="2" id="KW-0698">rRNA processing</keyword>
<dbReference type="CDD" id="cd11648">
    <property type="entry name" value="RsmI"/>
    <property type="match status" value="1"/>
</dbReference>
<dbReference type="InterPro" id="IPR018063">
    <property type="entry name" value="SAM_MeTrfase_RsmI_CS"/>
</dbReference>
<evidence type="ECO:0000256" key="1">
    <source>
        <dbReference type="ARBA" id="ARBA00022490"/>
    </source>
</evidence>
<keyword evidence="1" id="KW-0963">Cytoplasm</keyword>
<keyword evidence="5" id="KW-0949">S-adenosyl-L-methionine</keyword>
<dbReference type="InterPro" id="IPR014777">
    <property type="entry name" value="4pyrrole_Mease_sub1"/>
</dbReference>
<evidence type="ECO:0000256" key="4">
    <source>
        <dbReference type="ARBA" id="ARBA00022679"/>
    </source>
</evidence>
<evidence type="ECO:0000313" key="7">
    <source>
        <dbReference type="EMBL" id="CAH9120656.1"/>
    </source>
</evidence>
<protein>
    <recommendedName>
        <fullName evidence="6">Tetrapyrrole methylase domain-containing protein</fullName>
    </recommendedName>
</protein>
<dbReference type="InterPro" id="IPR000878">
    <property type="entry name" value="4pyrrol_Mease"/>
</dbReference>
<keyword evidence="8" id="KW-1185">Reference proteome</keyword>
<evidence type="ECO:0000256" key="2">
    <source>
        <dbReference type="ARBA" id="ARBA00022552"/>
    </source>
</evidence>
<sequence length="400" mass="44048">MYSKTKCFRLSVYRLPLQRFPFTNSEERMLIRGFSMMLSSATTSSAVPIFAFPRKCFRCPLPLLARFLTAGNQSSVICTASTSDSLALYSTDSSAVPDLVPSESKQKPLKPGLYLVGTPIGNLEDITLRALRVLNSANVILSEDTRHSGKLLQHYNIKTPLLTYHKFNESQREQSVLKRLGEGQVVALISDAGTPGISDPGAELAKLCVEMNIPVIPIPGPSALITALSASGLPTNEFTFVGFLPKHAGSRRERLTISSNEAATQIFYVPPHKLCHFLEETSSIFGDSRRCVIAREMTKIYEEFWHGSIGQAKEAFSTRQPKGEITFLLEGKSPSTDDAPSESELENELRELISKGNTLSMAVKMVATCKSLKRKAIYSLALRKFGKQLESEDDDDDPAS</sequence>
<name>A0AAV0E9Z6_9ASTE</name>
<dbReference type="Gene3D" id="3.40.1010.10">
    <property type="entry name" value="Cobalt-precorrin-4 Transmethylase, Domain 1"/>
    <property type="match status" value="1"/>
</dbReference>
<dbReference type="InterPro" id="IPR008189">
    <property type="entry name" value="rRNA_ssu_MeTfrase_I"/>
</dbReference>
<dbReference type="Proteomes" id="UP001152523">
    <property type="component" value="Unassembled WGS sequence"/>
</dbReference>
<dbReference type="Gene3D" id="3.30.950.10">
    <property type="entry name" value="Methyltransferase, Cobalt-precorrin-4 Transmethylase, Domain 2"/>
    <property type="match status" value="1"/>
</dbReference>
<proteinExistence type="inferred from homology"/>
<dbReference type="EMBL" id="CAMAPF010000915">
    <property type="protein sequence ID" value="CAH9120656.1"/>
    <property type="molecule type" value="Genomic_DNA"/>
</dbReference>
<dbReference type="GO" id="GO:0032259">
    <property type="term" value="P:methylation"/>
    <property type="evidence" value="ECO:0007669"/>
    <property type="project" value="UniProtKB-KW"/>
</dbReference>
<evidence type="ECO:0000256" key="3">
    <source>
        <dbReference type="ARBA" id="ARBA00022603"/>
    </source>
</evidence>
<dbReference type="GO" id="GO:0008168">
    <property type="term" value="F:methyltransferase activity"/>
    <property type="evidence" value="ECO:0007669"/>
    <property type="project" value="UniProtKB-KW"/>
</dbReference>
<dbReference type="HAMAP" id="MF_01877">
    <property type="entry name" value="16SrRNA_methyltr_I"/>
    <property type="match status" value="1"/>
</dbReference>
<dbReference type="SUPFAM" id="SSF53790">
    <property type="entry name" value="Tetrapyrrole methylase"/>
    <property type="match status" value="1"/>
</dbReference>
<reference evidence="7" key="1">
    <citation type="submission" date="2022-07" db="EMBL/GenBank/DDBJ databases">
        <authorList>
            <person name="Macas J."/>
            <person name="Novak P."/>
            <person name="Neumann P."/>
        </authorList>
    </citation>
    <scope>NUCLEOTIDE SEQUENCE</scope>
</reference>
<organism evidence="7 8">
    <name type="scientific">Cuscuta epithymum</name>
    <dbReference type="NCBI Taxonomy" id="186058"/>
    <lineage>
        <taxon>Eukaryota</taxon>
        <taxon>Viridiplantae</taxon>
        <taxon>Streptophyta</taxon>
        <taxon>Embryophyta</taxon>
        <taxon>Tracheophyta</taxon>
        <taxon>Spermatophyta</taxon>
        <taxon>Magnoliopsida</taxon>
        <taxon>eudicotyledons</taxon>
        <taxon>Gunneridae</taxon>
        <taxon>Pentapetalae</taxon>
        <taxon>asterids</taxon>
        <taxon>lamiids</taxon>
        <taxon>Solanales</taxon>
        <taxon>Convolvulaceae</taxon>
        <taxon>Cuscuteae</taxon>
        <taxon>Cuscuta</taxon>
        <taxon>Cuscuta subgen. Cuscuta</taxon>
    </lineage>
</organism>
<comment type="caution">
    <text evidence="7">The sequence shown here is derived from an EMBL/GenBank/DDBJ whole genome shotgun (WGS) entry which is preliminary data.</text>
</comment>
<accession>A0AAV0E9Z6</accession>
<dbReference type="InterPro" id="IPR014776">
    <property type="entry name" value="4pyrrole_Mease_sub2"/>
</dbReference>
<dbReference type="PANTHER" id="PTHR46111:SF1">
    <property type="entry name" value="RIBOSOMAL RNA SMALL SUBUNIT METHYLTRANSFERASE I"/>
    <property type="match status" value="1"/>
</dbReference>
<keyword evidence="4" id="KW-0808">Transferase</keyword>
<dbReference type="AlphaFoldDB" id="A0AAV0E9Z6"/>
<dbReference type="InterPro" id="IPR035996">
    <property type="entry name" value="4pyrrol_Methylase_sf"/>
</dbReference>
<dbReference type="FunFam" id="3.40.1010.10:FF:000007">
    <property type="entry name" value="Ribosomal RNA small subunit methyltransferase I"/>
    <property type="match status" value="1"/>
</dbReference>
<evidence type="ECO:0000256" key="5">
    <source>
        <dbReference type="ARBA" id="ARBA00022691"/>
    </source>
</evidence>